<protein>
    <recommendedName>
        <fullName evidence="2">BRICHOS domain-containing protein</fullName>
    </recommendedName>
</protein>
<name>A0A9W9YAC2_9CNID</name>
<dbReference type="Proteomes" id="UP001163046">
    <property type="component" value="Unassembled WGS sequence"/>
</dbReference>
<dbReference type="PROSITE" id="PS50869">
    <property type="entry name" value="BRICHOS"/>
    <property type="match status" value="1"/>
</dbReference>
<accession>A0A9W9YAC2</accession>
<evidence type="ECO:0000259" key="2">
    <source>
        <dbReference type="PROSITE" id="PS50869"/>
    </source>
</evidence>
<evidence type="ECO:0000313" key="4">
    <source>
        <dbReference type="Proteomes" id="UP001163046"/>
    </source>
</evidence>
<dbReference type="SMART" id="SM01039">
    <property type="entry name" value="BRICHOS"/>
    <property type="match status" value="1"/>
</dbReference>
<dbReference type="AlphaFoldDB" id="A0A9W9YAC2"/>
<sequence length="182" mass="20332">MALSSQVDRYAFNIVENGTSLTEQVEVDVEKQTEVIRVPQHNDAEAVEILNDFEAGLSARRLPASKDCFVSKLDSSVPSPAKMKLDMDQASRQSLPNKVITKRTGWRVVGFADRSALPAKILDFCGSLPIYNVEAVPLDSMNVTLHRDSEQIKMGNTKRDPVRRQELSQSKCSRLLQYGYST</sequence>
<comment type="caution">
    <text evidence="3">The sequence shown here is derived from an EMBL/GenBank/DDBJ whole genome shotgun (WGS) entry which is preliminary data.</text>
</comment>
<feature type="domain" description="BRICHOS" evidence="2">
    <location>
        <begin position="41"/>
        <end position="133"/>
    </location>
</feature>
<proteinExistence type="predicted"/>
<dbReference type="InterPro" id="IPR007084">
    <property type="entry name" value="BRICHOS_dom"/>
</dbReference>
<reference evidence="3" key="1">
    <citation type="submission" date="2023-01" db="EMBL/GenBank/DDBJ databases">
        <title>Genome assembly of the deep-sea coral Lophelia pertusa.</title>
        <authorList>
            <person name="Herrera S."/>
            <person name="Cordes E."/>
        </authorList>
    </citation>
    <scope>NUCLEOTIDE SEQUENCE</scope>
    <source>
        <strain evidence="3">USNM1676648</strain>
        <tissue evidence="3">Polyp</tissue>
    </source>
</reference>
<evidence type="ECO:0000256" key="1">
    <source>
        <dbReference type="ARBA" id="ARBA00023157"/>
    </source>
</evidence>
<keyword evidence="4" id="KW-1185">Reference proteome</keyword>
<dbReference type="Pfam" id="PF04089">
    <property type="entry name" value="BRICHOS"/>
    <property type="match status" value="1"/>
</dbReference>
<evidence type="ECO:0000313" key="3">
    <source>
        <dbReference type="EMBL" id="KAJ7328621.1"/>
    </source>
</evidence>
<dbReference type="Gene3D" id="3.30.390.150">
    <property type="match status" value="1"/>
</dbReference>
<dbReference type="InterPro" id="IPR051772">
    <property type="entry name" value="Gastrokine"/>
</dbReference>
<dbReference type="PANTHER" id="PTHR16483">
    <property type="entry name" value="GASTROKINE 1"/>
    <property type="match status" value="1"/>
</dbReference>
<dbReference type="OrthoDB" id="5965850at2759"/>
<organism evidence="3 4">
    <name type="scientific">Desmophyllum pertusum</name>
    <dbReference type="NCBI Taxonomy" id="174260"/>
    <lineage>
        <taxon>Eukaryota</taxon>
        <taxon>Metazoa</taxon>
        <taxon>Cnidaria</taxon>
        <taxon>Anthozoa</taxon>
        <taxon>Hexacorallia</taxon>
        <taxon>Scleractinia</taxon>
        <taxon>Caryophylliina</taxon>
        <taxon>Caryophylliidae</taxon>
        <taxon>Desmophyllum</taxon>
    </lineage>
</organism>
<keyword evidence="1" id="KW-1015">Disulfide bond</keyword>
<dbReference type="EMBL" id="MU827795">
    <property type="protein sequence ID" value="KAJ7328621.1"/>
    <property type="molecule type" value="Genomic_DNA"/>
</dbReference>
<gene>
    <name evidence="3" type="ORF">OS493_023890</name>
</gene>